<keyword evidence="1" id="KW-0472">Membrane</keyword>
<comment type="caution">
    <text evidence="4">The sequence shown here is derived from an EMBL/GenBank/DDBJ whole genome shotgun (WGS) entry which is preliminary data.</text>
</comment>
<sequence length="560" mass="62881">MKKIVISLIVIVAALVLINYGASKWYERFDLTKDQRYTLSPVATQLAESVESTMLIDVFLDGELPPEFRKLQSETQQLLEEYAAVNKNIKFNFVNPTEDESTEAVEQITMRLAQYGIKPAMATIMEGGKSTKVVVFPWAIMVYNGKTTAVPLLKTVARATMEERVNSSIQQLEYQFADGMSKVINEKSKTIAVLRDSGELSDLQIRDFIKTLQQYYRVAPFGIEFVKDNDSVTPVDVLNQLNKFDLIIEPKPTVAFSETKNYIIDQYIMDGGKMLLAADPIIFENDSLANPQSIGYGMPRDLNLDNLLFKYGLRLNNGIVKDERAGGLALATGQGRNTQYEAFDWPYYPISKSDSDNPITKNLEEVKFEYTGTIDTLKNSIKKTVLLSTSPDTQIKILPAAISLAELDQPIDPLATKVGEKPLAVLAEGSFTSAYKNRVKPFEMTNSIDEGKESAIVLIADGDVLKNQIDSGKAQELGYDMRTGALYGNKEFLMNTVNYLLDDTGLIQLRSKNITVPFLNLKKSYDERTKWQLINVLLPLITVVIFGLVFNYLRRKKYSV</sequence>
<gene>
    <name evidence="4" type="ORF">JCM19296_3354</name>
</gene>
<evidence type="ECO:0000313" key="4">
    <source>
        <dbReference type="EMBL" id="GAK77745.1"/>
    </source>
</evidence>
<dbReference type="InterPro" id="IPR055396">
    <property type="entry name" value="DUF7088"/>
</dbReference>
<protein>
    <submittedName>
        <fullName evidence="4">Gliding motility protein gldG</fullName>
    </submittedName>
</protein>
<evidence type="ECO:0000256" key="1">
    <source>
        <dbReference type="SAM" id="Phobius"/>
    </source>
</evidence>
<keyword evidence="1" id="KW-1133">Transmembrane helix</keyword>
<feature type="domain" description="ABC-type uncharacterised transport system" evidence="2">
    <location>
        <begin position="189"/>
        <end position="495"/>
    </location>
</feature>
<name>A0A081DFP9_NONUL</name>
<organism evidence="4 5">
    <name type="scientific">Nonlabens ulvanivorans</name>
    <name type="common">Persicivirga ulvanivorans</name>
    <dbReference type="NCBI Taxonomy" id="906888"/>
    <lineage>
        <taxon>Bacteria</taxon>
        <taxon>Pseudomonadati</taxon>
        <taxon>Bacteroidota</taxon>
        <taxon>Flavobacteriia</taxon>
        <taxon>Flavobacteriales</taxon>
        <taxon>Flavobacteriaceae</taxon>
        <taxon>Nonlabens</taxon>
    </lineage>
</organism>
<dbReference type="EMBL" id="BBLG01000012">
    <property type="protein sequence ID" value="GAK77745.1"/>
    <property type="molecule type" value="Genomic_DNA"/>
</dbReference>
<keyword evidence="1" id="KW-0812">Transmembrane</keyword>
<evidence type="ECO:0000259" key="2">
    <source>
        <dbReference type="Pfam" id="PF09822"/>
    </source>
</evidence>
<proteinExistence type="predicted"/>
<dbReference type="Pfam" id="PF09822">
    <property type="entry name" value="ABC_transp_aux"/>
    <property type="match status" value="1"/>
</dbReference>
<dbReference type="NCBIfam" id="TIGR03521">
    <property type="entry name" value="GldG"/>
    <property type="match status" value="1"/>
</dbReference>
<evidence type="ECO:0000313" key="5">
    <source>
        <dbReference type="Proteomes" id="UP000028980"/>
    </source>
</evidence>
<evidence type="ECO:0000259" key="3">
    <source>
        <dbReference type="Pfam" id="PF23357"/>
    </source>
</evidence>
<dbReference type="Proteomes" id="UP000028980">
    <property type="component" value="Unassembled WGS sequence"/>
</dbReference>
<dbReference type="InterPro" id="IPR019196">
    <property type="entry name" value="ABC_transp_unknown"/>
</dbReference>
<feature type="domain" description="DUF7088" evidence="3">
    <location>
        <begin position="33"/>
        <end position="141"/>
    </location>
</feature>
<accession>A0A081DFP9</accession>
<reference evidence="4 5" key="1">
    <citation type="journal article" date="2014" name="Genome Announc.">
        <title>Draft Genome Sequences of Marine Flavobacterium Nonlabens Strains NR17, NR24, NR27, NR32, NR33, and Ara13.</title>
        <authorList>
            <person name="Nakanishi M."/>
            <person name="Meirelles P."/>
            <person name="Suzuki R."/>
            <person name="Takatani N."/>
            <person name="Mino S."/>
            <person name="Suda W."/>
            <person name="Oshima K."/>
            <person name="Hattori M."/>
            <person name="Ohkuma M."/>
            <person name="Hosokawa M."/>
            <person name="Miyashita K."/>
            <person name="Thompson F.L."/>
            <person name="Niwa A."/>
            <person name="Sawabe T."/>
            <person name="Sawabe T."/>
        </authorList>
    </citation>
    <scope>NUCLEOTIDE SEQUENCE [LARGE SCALE GENOMIC DNA]</scope>
    <source>
        <strain evidence="5">JCM19296</strain>
    </source>
</reference>
<dbReference type="AlphaFoldDB" id="A0A081DFP9"/>
<feature type="transmembrane region" description="Helical" evidence="1">
    <location>
        <begin position="531"/>
        <end position="553"/>
    </location>
</feature>
<dbReference type="InterPro" id="IPR019863">
    <property type="entry name" value="Motility-assoc_ABC-rel_GldG"/>
</dbReference>
<dbReference type="Pfam" id="PF23357">
    <property type="entry name" value="DUF7088"/>
    <property type="match status" value="1"/>
</dbReference>